<dbReference type="KEGG" id="sawl:NGM29_03535"/>
<organism evidence="2 3">
    <name type="scientific">Natronosalvus rutilus</name>
    <dbReference type="NCBI Taxonomy" id="2953753"/>
    <lineage>
        <taxon>Archaea</taxon>
        <taxon>Methanobacteriati</taxon>
        <taxon>Methanobacteriota</taxon>
        <taxon>Stenosarchaea group</taxon>
        <taxon>Halobacteria</taxon>
        <taxon>Halobacteriales</taxon>
        <taxon>Natrialbaceae</taxon>
        <taxon>Natronosalvus</taxon>
    </lineage>
</organism>
<evidence type="ECO:0000313" key="2">
    <source>
        <dbReference type="EMBL" id="UTF54365.1"/>
    </source>
</evidence>
<dbReference type="AlphaFoldDB" id="A0A9E7NCD6"/>
<feature type="compositionally biased region" description="Acidic residues" evidence="1">
    <location>
        <begin position="89"/>
        <end position="104"/>
    </location>
</feature>
<gene>
    <name evidence="2" type="ORF">NGM29_03535</name>
</gene>
<keyword evidence="3" id="KW-1185">Reference proteome</keyword>
<reference evidence="2" key="1">
    <citation type="submission" date="2022-06" db="EMBL/GenBank/DDBJ databases">
        <title>Diverse halophilic archaea isolated from saline environments.</title>
        <authorList>
            <person name="Cui H.-L."/>
        </authorList>
    </citation>
    <scope>NUCLEOTIDE SEQUENCE</scope>
    <source>
        <strain evidence="2">WLHS1</strain>
    </source>
</reference>
<protein>
    <submittedName>
        <fullName evidence="2">Uncharacterized protein</fullName>
    </submittedName>
</protein>
<dbReference type="RefSeq" id="WP_254159008.1">
    <property type="nucleotide sequence ID" value="NZ_CP100355.1"/>
</dbReference>
<evidence type="ECO:0000313" key="3">
    <source>
        <dbReference type="Proteomes" id="UP001056855"/>
    </source>
</evidence>
<dbReference type="EMBL" id="CP100355">
    <property type="protein sequence ID" value="UTF54365.1"/>
    <property type="molecule type" value="Genomic_DNA"/>
</dbReference>
<dbReference type="Proteomes" id="UP001056855">
    <property type="component" value="Chromosome"/>
</dbReference>
<feature type="region of interest" description="Disordered" evidence="1">
    <location>
        <begin position="76"/>
        <end position="129"/>
    </location>
</feature>
<dbReference type="GeneID" id="73289087"/>
<evidence type="ECO:0000256" key="1">
    <source>
        <dbReference type="SAM" id="MobiDB-lite"/>
    </source>
</evidence>
<proteinExistence type="predicted"/>
<accession>A0A9E7NCD6</accession>
<name>A0A9E7NCD6_9EURY</name>
<sequence>MERDLTRRQLLAGLAGGGAVLGGGRAVDNVLLGYDRFTGTNLVRQDLDPLVSAELRPSGTDVATVDGYRIEHRDGRFSLVGGDGRDDASDGDDSSGDGSDDEADEGRGDDVLATVSSTDDPTAAADVDREYDLEDGPLEQLVADIGALESGDVRFVYDSYPAFFEFVREHESRPYTVAALRGYRTADPDRIEAFSGADPADPEAVAEGLVDGFREYSSYDIPRYVAGSVEDNVILGAYDLRQHFESDTDYEAIVAGENTGLFCYELTRRSVDALQAVHPLEQTVPVVGGYVKDTRHKHVYTILTSVVDVDGETVIPVTFLDYTHSTAYDDLRVRWVMGEGLDAYDRRHRATSIDWYQFA</sequence>